<dbReference type="HOGENOM" id="CLU_2231668_0_0_7"/>
<evidence type="ECO:0000313" key="3">
    <source>
        <dbReference type="Proteomes" id="UP000019141"/>
    </source>
</evidence>
<comment type="caution">
    <text evidence="2">The sequence shown here is derived from an EMBL/GenBank/DDBJ whole genome shotgun (WGS) entry which is preliminary data.</text>
</comment>
<dbReference type="EMBL" id="AZHW01000553">
    <property type="protein sequence ID" value="ETW98461.1"/>
    <property type="molecule type" value="Genomic_DNA"/>
</dbReference>
<dbReference type="AlphaFoldDB" id="W4LM76"/>
<evidence type="ECO:0000256" key="1">
    <source>
        <dbReference type="SAM" id="MobiDB-lite"/>
    </source>
</evidence>
<proteinExistence type="predicted"/>
<feature type="compositionally biased region" description="Polar residues" evidence="1">
    <location>
        <begin position="66"/>
        <end position="77"/>
    </location>
</feature>
<gene>
    <name evidence="2" type="ORF">ETSY1_18625</name>
</gene>
<protein>
    <submittedName>
        <fullName evidence="2">Uncharacterized protein</fullName>
    </submittedName>
</protein>
<feature type="region of interest" description="Disordered" evidence="1">
    <location>
        <begin position="64"/>
        <end position="92"/>
    </location>
</feature>
<name>W4LM76_ENTF1</name>
<dbReference type="Proteomes" id="UP000019141">
    <property type="component" value="Unassembled WGS sequence"/>
</dbReference>
<accession>W4LM76</accession>
<keyword evidence="3" id="KW-1185">Reference proteome</keyword>
<sequence length="105" mass="11604">MAEALTLRFAPLDPAFSEADASTTPSTALPVAPQFFRILVTRAQVTLGVEDPYVRAIQLRPPIRFKSQSPTDSQPVSHTRAARPRHQLRGPEAFLLRRTQNVAGK</sequence>
<evidence type="ECO:0000313" key="2">
    <source>
        <dbReference type="EMBL" id="ETW98461.1"/>
    </source>
</evidence>
<organism evidence="2 3">
    <name type="scientific">Entotheonella factor</name>
    <dbReference type="NCBI Taxonomy" id="1429438"/>
    <lineage>
        <taxon>Bacteria</taxon>
        <taxon>Pseudomonadati</taxon>
        <taxon>Nitrospinota/Tectimicrobiota group</taxon>
        <taxon>Candidatus Tectimicrobiota</taxon>
        <taxon>Candidatus Entotheonellia</taxon>
        <taxon>Candidatus Entotheonellales</taxon>
        <taxon>Candidatus Entotheonellaceae</taxon>
        <taxon>Candidatus Entotheonella</taxon>
    </lineage>
</organism>
<reference evidence="2 3" key="1">
    <citation type="journal article" date="2014" name="Nature">
        <title>An environmental bacterial taxon with a large and distinct metabolic repertoire.</title>
        <authorList>
            <person name="Wilson M.C."/>
            <person name="Mori T."/>
            <person name="Ruckert C."/>
            <person name="Uria A.R."/>
            <person name="Helf M.J."/>
            <person name="Takada K."/>
            <person name="Gernert C."/>
            <person name="Steffens U.A."/>
            <person name="Heycke N."/>
            <person name="Schmitt S."/>
            <person name="Rinke C."/>
            <person name="Helfrich E.J."/>
            <person name="Brachmann A.O."/>
            <person name="Gurgui C."/>
            <person name="Wakimoto T."/>
            <person name="Kracht M."/>
            <person name="Crusemann M."/>
            <person name="Hentschel U."/>
            <person name="Abe I."/>
            <person name="Matsunaga S."/>
            <person name="Kalinowski J."/>
            <person name="Takeyama H."/>
            <person name="Piel J."/>
        </authorList>
    </citation>
    <scope>NUCLEOTIDE SEQUENCE [LARGE SCALE GENOMIC DNA]</scope>
    <source>
        <strain evidence="3">TSY1</strain>
    </source>
</reference>